<evidence type="ECO:0000313" key="1">
    <source>
        <dbReference type="EMBL" id="MBB2957214.1"/>
    </source>
</evidence>
<dbReference type="AlphaFoldDB" id="A0A7W4YE67"/>
<accession>A0A7W4YE67</accession>
<dbReference type="InterPro" id="IPR009057">
    <property type="entry name" value="Homeodomain-like_sf"/>
</dbReference>
<protein>
    <submittedName>
        <fullName evidence="1">Transposase</fullName>
    </submittedName>
</protein>
<dbReference type="GO" id="GO:0004803">
    <property type="term" value="F:transposase activity"/>
    <property type="evidence" value="ECO:0007669"/>
    <property type="project" value="InterPro"/>
</dbReference>
<dbReference type="SUPFAM" id="SSF46689">
    <property type="entry name" value="Homeodomain-like"/>
    <property type="match status" value="1"/>
</dbReference>
<name>A0A7W4YE67_9MICO</name>
<dbReference type="Gene3D" id="1.10.10.10">
    <property type="entry name" value="Winged helix-like DNA-binding domain superfamily/Winged helix DNA-binding domain"/>
    <property type="match status" value="1"/>
</dbReference>
<keyword evidence="2" id="KW-1185">Reference proteome</keyword>
<reference evidence="1 2" key="1">
    <citation type="submission" date="2020-08" db="EMBL/GenBank/DDBJ databases">
        <title>Sequencing the genomes of 1000 actinobacteria strains.</title>
        <authorList>
            <person name="Klenk H.-P."/>
        </authorList>
    </citation>
    <scope>NUCLEOTIDE SEQUENCE [LARGE SCALE GENOMIC DNA]</scope>
    <source>
        <strain evidence="1 2">DSM 20419</strain>
    </source>
</reference>
<proteinExistence type="predicted"/>
<gene>
    <name evidence="1" type="ORF">FHX72_001326</name>
</gene>
<dbReference type="Pfam" id="PF01527">
    <property type="entry name" value="HTH_Tnp_1"/>
    <property type="match status" value="1"/>
</dbReference>
<comment type="caution">
    <text evidence="1">The sequence shown here is derived from an EMBL/GenBank/DDBJ whole genome shotgun (WGS) entry which is preliminary data.</text>
</comment>
<dbReference type="InterPro" id="IPR002514">
    <property type="entry name" value="Transposase_8"/>
</dbReference>
<sequence length="104" mass="11657">MPKPYEPEFKERALRMLAEALPEHASVHAASMHVGGLLGISPDTLRIWHRQAQIDTGSKPGVTTDIAAENRRLQKENTELRKANEVLKAASIFFAKELDQPRTK</sequence>
<dbReference type="EMBL" id="JACHWJ010000001">
    <property type="protein sequence ID" value="MBB2957214.1"/>
    <property type="molecule type" value="Genomic_DNA"/>
</dbReference>
<dbReference type="RefSeq" id="WP_183623763.1">
    <property type="nucleotide sequence ID" value="NZ_JACHWJ010000001.1"/>
</dbReference>
<dbReference type="GO" id="GO:0003677">
    <property type="term" value="F:DNA binding"/>
    <property type="evidence" value="ECO:0007669"/>
    <property type="project" value="InterPro"/>
</dbReference>
<organism evidence="1 2">
    <name type="scientific">Pseudoclavibacter helvolus</name>
    <dbReference type="NCBI Taxonomy" id="255205"/>
    <lineage>
        <taxon>Bacteria</taxon>
        <taxon>Bacillati</taxon>
        <taxon>Actinomycetota</taxon>
        <taxon>Actinomycetes</taxon>
        <taxon>Micrococcales</taxon>
        <taxon>Microbacteriaceae</taxon>
        <taxon>Pseudoclavibacter</taxon>
    </lineage>
</organism>
<dbReference type="Proteomes" id="UP000545286">
    <property type="component" value="Unassembled WGS sequence"/>
</dbReference>
<evidence type="ECO:0000313" key="2">
    <source>
        <dbReference type="Proteomes" id="UP000545286"/>
    </source>
</evidence>
<dbReference type="GO" id="GO:0006313">
    <property type="term" value="P:DNA transposition"/>
    <property type="evidence" value="ECO:0007669"/>
    <property type="project" value="InterPro"/>
</dbReference>
<dbReference type="InterPro" id="IPR036388">
    <property type="entry name" value="WH-like_DNA-bd_sf"/>
</dbReference>